<name>A0ACC1N6R3_9HYPO</name>
<evidence type="ECO:0000313" key="2">
    <source>
        <dbReference type="Proteomes" id="UP001143910"/>
    </source>
</evidence>
<accession>A0ACC1N6R3</accession>
<organism evidence="1 2">
    <name type="scientific">Zarea fungicola</name>
    <dbReference type="NCBI Taxonomy" id="93591"/>
    <lineage>
        <taxon>Eukaryota</taxon>
        <taxon>Fungi</taxon>
        <taxon>Dikarya</taxon>
        <taxon>Ascomycota</taxon>
        <taxon>Pezizomycotina</taxon>
        <taxon>Sordariomycetes</taxon>
        <taxon>Hypocreomycetidae</taxon>
        <taxon>Hypocreales</taxon>
        <taxon>Cordycipitaceae</taxon>
        <taxon>Zarea</taxon>
    </lineage>
</organism>
<dbReference type="Proteomes" id="UP001143910">
    <property type="component" value="Unassembled WGS sequence"/>
</dbReference>
<reference evidence="1" key="1">
    <citation type="submission" date="2022-08" db="EMBL/GenBank/DDBJ databases">
        <title>Genome Sequence of Lecanicillium fungicola.</title>
        <authorList>
            <person name="Buettner E."/>
        </authorList>
    </citation>
    <scope>NUCLEOTIDE SEQUENCE</scope>
    <source>
        <strain evidence="1">Babe33</strain>
    </source>
</reference>
<sequence length="237" mass="25625">MLLTEPLRRDGYDLAIPELPSVGRAADIGKVHLADDVNCLRLTMQPYLEAGREIIVVVHSYGGLPVTDAVVGCTVQDRKENGQKGGVRAIVAITAFLPPQRAMSLLACIGATRDDPSKFPDWWEVKDEEGIVKHNSLGKAAQHLPNDDTMATMAANSVSWQSFTAFCDPVTHAGSDIKAEKTYIVCELDGSIPVFGQVAFAEACGARMVRVNAGHAPFLDVKHTEVILNVIRGYAEL</sequence>
<evidence type="ECO:0000313" key="1">
    <source>
        <dbReference type="EMBL" id="KAJ2974785.1"/>
    </source>
</evidence>
<protein>
    <submittedName>
        <fullName evidence="1">Uncharacterized protein</fullName>
    </submittedName>
</protein>
<comment type="caution">
    <text evidence="1">The sequence shown here is derived from an EMBL/GenBank/DDBJ whole genome shotgun (WGS) entry which is preliminary data.</text>
</comment>
<keyword evidence="2" id="KW-1185">Reference proteome</keyword>
<dbReference type="EMBL" id="JANJQO010000786">
    <property type="protein sequence ID" value="KAJ2974785.1"/>
    <property type="molecule type" value="Genomic_DNA"/>
</dbReference>
<proteinExistence type="predicted"/>
<gene>
    <name evidence="1" type="ORF">NQ176_g5870</name>
</gene>